<dbReference type="InterPro" id="IPR011711">
    <property type="entry name" value="GntR_C"/>
</dbReference>
<dbReference type="GO" id="GO:0003700">
    <property type="term" value="F:DNA-binding transcription factor activity"/>
    <property type="evidence" value="ECO:0007669"/>
    <property type="project" value="InterPro"/>
</dbReference>
<reference evidence="6 7" key="1">
    <citation type="submission" date="2019-07" db="EMBL/GenBank/DDBJ databases">
        <title>Full genome sequence of Devosia sp. Gsoil 520.</title>
        <authorList>
            <person name="Im W.-T."/>
        </authorList>
    </citation>
    <scope>NUCLEOTIDE SEQUENCE [LARGE SCALE GENOMIC DNA]</scope>
    <source>
        <strain evidence="6 7">Gsoil 520</strain>
    </source>
</reference>
<keyword evidence="2" id="KW-0238">DNA-binding</keyword>
<dbReference type="SMART" id="SM00895">
    <property type="entry name" value="FCD"/>
    <property type="match status" value="1"/>
</dbReference>
<feature type="domain" description="HTH gntR-type" evidence="5">
    <location>
        <begin position="6"/>
        <end position="73"/>
    </location>
</feature>
<dbReference type="Pfam" id="PF00392">
    <property type="entry name" value="GntR"/>
    <property type="match status" value="1"/>
</dbReference>
<evidence type="ECO:0000313" key="6">
    <source>
        <dbReference type="EMBL" id="QDZ12591.1"/>
    </source>
</evidence>
<dbReference type="OrthoDB" id="9810548at2"/>
<keyword evidence="1" id="KW-0805">Transcription regulation</keyword>
<dbReference type="InterPro" id="IPR008920">
    <property type="entry name" value="TF_FadR/GntR_C"/>
</dbReference>
<dbReference type="PROSITE" id="PS50949">
    <property type="entry name" value="HTH_GNTR"/>
    <property type="match status" value="1"/>
</dbReference>
<dbReference type="PRINTS" id="PR00035">
    <property type="entry name" value="HTHGNTR"/>
</dbReference>
<dbReference type="InterPro" id="IPR000524">
    <property type="entry name" value="Tscrpt_reg_HTH_GntR"/>
</dbReference>
<dbReference type="Gene3D" id="1.20.120.530">
    <property type="entry name" value="GntR ligand-binding domain-like"/>
    <property type="match status" value="1"/>
</dbReference>
<keyword evidence="7" id="KW-1185">Reference proteome</keyword>
<dbReference type="InterPro" id="IPR036390">
    <property type="entry name" value="WH_DNA-bd_sf"/>
</dbReference>
<dbReference type="AlphaFoldDB" id="A0A5B8LXQ6"/>
<dbReference type="CDD" id="cd07377">
    <property type="entry name" value="WHTH_GntR"/>
    <property type="match status" value="1"/>
</dbReference>
<feature type="region of interest" description="Disordered" evidence="4">
    <location>
        <begin position="211"/>
        <end position="233"/>
    </location>
</feature>
<dbReference type="Proteomes" id="UP000315364">
    <property type="component" value="Chromosome"/>
</dbReference>
<keyword evidence="3" id="KW-0804">Transcription</keyword>
<dbReference type="InterPro" id="IPR036388">
    <property type="entry name" value="WH-like_DNA-bd_sf"/>
</dbReference>
<evidence type="ECO:0000259" key="5">
    <source>
        <dbReference type="PROSITE" id="PS50949"/>
    </source>
</evidence>
<organism evidence="6 7">
    <name type="scientific">Devosia ginsengisoli</name>
    <dbReference type="NCBI Taxonomy" id="400770"/>
    <lineage>
        <taxon>Bacteria</taxon>
        <taxon>Pseudomonadati</taxon>
        <taxon>Pseudomonadota</taxon>
        <taxon>Alphaproteobacteria</taxon>
        <taxon>Hyphomicrobiales</taxon>
        <taxon>Devosiaceae</taxon>
        <taxon>Devosia</taxon>
    </lineage>
</organism>
<evidence type="ECO:0000313" key="7">
    <source>
        <dbReference type="Proteomes" id="UP000315364"/>
    </source>
</evidence>
<evidence type="ECO:0000256" key="3">
    <source>
        <dbReference type="ARBA" id="ARBA00023163"/>
    </source>
</evidence>
<dbReference type="Pfam" id="PF07729">
    <property type="entry name" value="FCD"/>
    <property type="match status" value="1"/>
</dbReference>
<evidence type="ECO:0000256" key="2">
    <source>
        <dbReference type="ARBA" id="ARBA00023125"/>
    </source>
</evidence>
<evidence type="ECO:0000256" key="4">
    <source>
        <dbReference type="SAM" id="MobiDB-lite"/>
    </source>
</evidence>
<proteinExistence type="predicted"/>
<dbReference type="SUPFAM" id="SSF48008">
    <property type="entry name" value="GntR ligand-binding domain-like"/>
    <property type="match status" value="1"/>
</dbReference>
<gene>
    <name evidence="6" type="ORF">FPZ08_18665</name>
</gene>
<accession>A0A5B8LXQ6</accession>
<dbReference type="SMART" id="SM00345">
    <property type="entry name" value="HTH_GNTR"/>
    <property type="match status" value="1"/>
</dbReference>
<dbReference type="SUPFAM" id="SSF46785">
    <property type="entry name" value="Winged helix' DNA-binding domain"/>
    <property type="match status" value="1"/>
</dbReference>
<dbReference type="RefSeq" id="WP_146291751.1">
    <property type="nucleotide sequence ID" value="NZ_CP042304.1"/>
</dbReference>
<dbReference type="PANTHER" id="PTHR43537:SF51">
    <property type="entry name" value="HTH-TYPE TRANSCRIPTIONAL REGULATOR LGOR-RELATED"/>
    <property type="match status" value="1"/>
</dbReference>
<dbReference type="Gene3D" id="1.10.10.10">
    <property type="entry name" value="Winged helix-like DNA-binding domain superfamily/Winged helix DNA-binding domain"/>
    <property type="match status" value="1"/>
</dbReference>
<dbReference type="EMBL" id="CP042304">
    <property type="protein sequence ID" value="QDZ12591.1"/>
    <property type="molecule type" value="Genomic_DNA"/>
</dbReference>
<dbReference type="GO" id="GO:0003677">
    <property type="term" value="F:DNA binding"/>
    <property type="evidence" value="ECO:0007669"/>
    <property type="project" value="UniProtKB-KW"/>
</dbReference>
<dbReference type="PANTHER" id="PTHR43537">
    <property type="entry name" value="TRANSCRIPTIONAL REGULATOR, GNTR FAMILY"/>
    <property type="match status" value="1"/>
</dbReference>
<name>A0A5B8LXQ6_9HYPH</name>
<protein>
    <submittedName>
        <fullName evidence="6">GntR family transcriptional regulator</fullName>
    </submittedName>
</protein>
<sequence length="233" mass="25470">MDTTTLTLRDHTYRSLLALILSGELPPGSPLDERALTDRLGVSRTPFREAIAVLAREGLVDVRPYRGFSVHLPSPKEIDDLYQLRRVLEGFAMRLAVENISNADIARLEQVLDAGIAALEANDLDAYGVHDTEFHATFARLSKNEPLIETLERLALRIQMGRATANRNVHFAKAAASERDAILGALRARDADRAAALMDAHIAHVQRAVSEQMAPSAGNDGHRPARPGKGGTR</sequence>
<evidence type="ECO:0000256" key="1">
    <source>
        <dbReference type="ARBA" id="ARBA00023015"/>
    </source>
</evidence>
<dbReference type="KEGG" id="dea:FPZ08_18665"/>